<dbReference type="Gene3D" id="1.10.287.520">
    <property type="entry name" value="Helix hairpin bin"/>
    <property type="match status" value="1"/>
</dbReference>
<evidence type="ECO:0000256" key="1">
    <source>
        <dbReference type="ARBA" id="ARBA00004613"/>
    </source>
</evidence>
<reference evidence="10" key="6">
    <citation type="submission" date="2025-05" db="UniProtKB">
        <authorList>
            <consortium name="Ensembl"/>
        </authorList>
    </citation>
    <scope>IDENTIFICATION</scope>
</reference>
<dbReference type="PANTHER" id="PTHR10494">
    <property type="entry name" value="BONE MORPHOGENETIC PROTEIN INHIBITOR, NOGGIN"/>
    <property type="match status" value="1"/>
</dbReference>
<evidence type="ECO:0000256" key="5">
    <source>
        <dbReference type="ARBA" id="ARBA00022729"/>
    </source>
</evidence>
<evidence type="ECO:0000256" key="6">
    <source>
        <dbReference type="ARBA" id="ARBA00023188"/>
    </source>
</evidence>
<proteinExistence type="evidence at transcript level"/>
<dbReference type="Proteomes" id="UP000008144">
    <property type="component" value="Chromosome 12"/>
</dbReference>
<feature type="disulfide bond" evidence="7">
    <location>
        <begin position="163"/>
        <end position="214"/>
    </location>
</feature>
<dbReference type="FunFam" id="1.10.287.520:FF:000002">
    <property type="entry name" value="Noggin"/>
    <property type="match status" value="1"/>
</dbReference>
<dbReference type="STRING" id="7719.ENSCINP00000002170"/>
<reference evidence="9" key="2">
    <citation type="journal article" date="2003" name="Dev. Genes Evol.">
        <title>Genomewide surveys of developmentally relevant genes in Ciona intestinalis.</title>
        <authorList>
            <person name="Satou Y."/>
            <person name="Satoh N."/>
        </authorList>
    </citation>
    <scope>NUCLEOTIDE SEQUENCE</scope>
</reference>
<dbReference type="HOGENOM" id="CLU_085186_1_0_1"/>
<name>Q4H336_CIOIN</name>
<reference evidence="9" key="4">
    <citation type="submission" date="2005-04" db="EMBL/GenBank/DDBJ databases">
        <title>Expressed genes in Ciona intestinalis.</title>
        <authorList>
            <person name="Satou Y."/>
        </authorList>
    </citation>
    <scope>NUCLEOTIDE SEQUENCE</scope>
</reference>
<organism evidence="9">
    <name type="scientific">Ciona intestinalis</name>
    <name type="common">Transparent sea squirt</name>
    <name type="synonym">Ascidia intestinalis</name>
    <dbReference type="NCBI Taxonomy" id="7719"/>
    <lineage>
        <taxon>Eukaryota</taxon>
        <taxon>Metazoa</taxon>
        <taxon>Chordata</taxon>
        <taxon>Tunicata</taxon>
        <taxon>Ascidiacea</taxon>
        <taxon>Phlebobranchia</taxon>
        <taxon>Cionidae</taxon>
        <taxon>Ciona</taxon>
    </lineage>
</organism>
<dbReference type="Gene3D" id="2.10.90.10">
    <property type="entry name" value="Cystine-knot cytokines"/>
    <property type="match status" value="1"/>
</dbReference>
<feature type="disulfide bond" evidence="7">
    <location>
        <begin position="140"/>
        <end position="177"/>
    </location>
</feature>
<feature type="disulfide bond" evidence="7">
    <location>
        <begin position="169"/>
        <end position="216"/>
    </location>
</feature>
<comment type="similarity">
    <text evidence="2">Belongs to the noggin family.</text>
</comment>
<comment type="subcellular location">
    <subcellularLocation>
        <location evidence="1">Secreted</location>
    </subcellularLocation>
</comment>
<dbReference type="GO" id="GO:0045596">
    <property type="term" value="P:negative regulation of cell differentiation"/>
    <property type="evidence" value="ECO:0007669"/>
    <property type="project" value="InterPro"/>
</dbReference>
<evidence type="ECO:0000256" key="8">
    <source>
        <dbReference type="SAM" id="SignalP"/>
    </source>
</evidence>
<evidence type="ECO:0000313" key="10">
    <source>
        <dbReference type="Ensembl" id="ENSCINP00000002170.2"/>
    </source>
</evidence>
<feature type="signal peptide" evidence="8">
    <location>
        <begin position="1"/>
        <end position="26"/>
    </location>
</feature>
<dbReference type="Pfam" id="PF05806">
    <property type="entry name" value="Noggin"/>
    <property type="match status" value="1"/>
</dbReference>
<dbReference type="RefSeq" id="NP_001071777.1">
    <property type="nucleotide sequence ID" value="NM_001078309.1"/>
</dbReference>
<reference evidence="9" key="3">
    <citation type="journal article" date="2004" name="Development">
        <title>Gene expression profiles of transcription factors and signaling molecules in the ascidian embryo: towards a comprehensive understanding of gene networks.</title>
        <authorList>
            <person name="Imai K.S."/>
            <person name="Hino K."/>
            <person name="Yagi K."/>
            <person name="Satoh N."/>
            <person name="Satou Y."/>
        </authorList>
    </citation>
    <scope>NUCLEOTIDE SEQUENCE</scope>
</reference>
<dbReference type="CTD" id="778701"/>
<evidence type="ECO:0000256" key="7">
    <source>
        <dbReference type="PIRSR" id="PIRSR008129-1"/>
    </source>
</evidence>
<evidence type="ECO:0000313" key="11">
    <source>
        <dbReference type="Proteomes" id="UP000008144"/>
    </source>
</evidence>
<reference evidence="10" key="5">
    <citation type="journal article" date="2008" name="Genome Biol.">
        <title>Improved genome assembly and evidence-based global gene model set for the chordate Ciona intestinalis: new insight into intron and operon populations.</title>
        <authorList>
            <person name="Satou Y."/>
            <person name="Mineta K."/>
            <person name="Ogasawara M."/>
            <person name="Sasakura Y."/>
            <person name="Shoguchi E."/>
            <person name="Ueno K."/>
            <person name="Yamada L."/>
            <person name="Matsumoto J."/>
            <person name="Wasserscheid J."/>
            <person name="Dewar K."/>
            <person name="Wiley G.B."/>
            <person name="Macmil S.L."/>
            <person name="Roe B.A."/>
            <person name="Zeller R.W."/>
            <person name="Hastings K.E."/>
            <person name="Lemaire P."/>
            <person name="Lindquist E."/>
            <person name="Endo T."/>
            <person name="Hotta K."/>
            <person name="Inaba K."/>
        </authorList>
    </citation>
    <scope>NUCLEOTIDE SEQUENCE [LARGE SCALE GENOMIC DNA]</scope>
    <source>
        <strain evidence="10">wild type</strain>
    </source>
</reference>
<keyword evidence="3" id="KW-0217">Developmental protein</keyword>
<keyword evidence="6" id="KW-0891">Chondrogenesis</keyword>
<evidence type="ECO:0000256" key="2">
    <source>
        <dbReference type="ARBA" id="ARBA00007480"/>
    </source>
</evidence>
<feature type="disulfide bond" evidence="7">
    <location>
        <begin position="192"/>
        <end position="201"/>
    </location>
</feature>
<sequence length="219" mass="25733">MNFATCFATLMTWIAISGSGILSVVGQHYKHLRPQPHDKLPLQDIPENPNPLYNPRPTDIDVRKLRAKLGVDYLPNFMSPRDPGIVAVPTVHVKQKPRPTAAIRQVFRRLTRNKFPRRMTRRVMKHKKVIQYWLWQATSCQVHYRWKDLGIRYWPRFIKEGYCDTTQSCSIPAGMRCHQSGQTNLKILRWVCQGISEQKYCLWIEMHYPIISECRCQCP</sequence>
<keyword evidence="5 8" id="KW-0732">Signal</keyword>
<dbReference type="InterPro" id="IPR008717">
    <property type="entry name" value="Noggin"/>
</dbReference>
<dbReference type="PIRSF" id="PIRSF008129">
    <property type="entry name" value="Noggin"/>
    <property type="match status" value="1"/>
</dbReference>
<protein>
    <submittedName>
        <fullName evidence="9 10">Noggin</fullName>
    </submittedName>
</protein>
<dbReference type="GeneID" id="778701"/>
<dbReference type="InterPro" id="IPR029034">
    <property type="entry name" value="Cystine-knot_cytokine"/>
</dbReference>
<keyword evidence="4" id="KW-0964">Secreted</keyword>
<dbReference type="GO" id="GO:0009953">
    <property type="term" value="P:dorsal/ventral pattern formation"/>
    <property type="evidence" value="ECO:0000318"/>
    <property type="project" value="GO_Central"/>
</dbReference>
<dbReference type="GO" id="GO:0001649">
    <property type="term" value="P:osteoblast differentiation"/>
    <property type="evidence" value="ECO:0000318"/>
    <property type="project" value="GO_Central"/>
</dbReference>
<dbReference type="AlphaFoldDB" id="Q4H336"/>
<dbReference type="OrthoDB" id="5950649at2759"/>
<dbReference type="Ensembl" id="ENSCINT00000002170.2">
    <property type="protein sequence ID" value="ENSCINP00000002170.2"/>
    <property type="gene ID" value="ENSCING00000001156.2"/>
</dbReference>
<keyword evidence="11" id="KW-1185">Reference proteome</keyword>
<accession>Q4H336</accession>
<dbReference type="KEGG" id="cin:778701"/>
<dbReference type="EMBL" id="EAAA01001010">
    <property type="status" value="NOT_ANNOTATED_CDS"/>
    <property type="molecule type" value="Genomic_DNA"/>
</dbReference>
<accession>A0A1W2VNU3</accession>
<dbReference type="SUPFAM" id="SSF57501">
    <property type="entry name" value="Cystine-knot cytokines"/>
    <property type="match status" value="1"/>
</dbReference>
<dbReference type="GeneTree" id="ENSGT00390000006009"/>
<gene>
    <name evidence="9" type="primary">Ci-noggin</name>
    <name evidence="10" type="synonym">noggin</name>
</gene>
<dbReference type="GO" id="GO:0030514">
    <property type="term" value="P:negative regulation of BMP signaling pathway"/>
    <property type="evidence" value="ECO:0000318"/>
    <property type="project" value="GO_Central"/>
</dbReference>
<reference evidence="11" key="1">
    <citation type="journal article" date="2002" name="Science">
        <title>The draft genome of Ciona intestinalis: insights into chordate and vertebrate origins.</title>
        <authorList>
            <person name="Dehal P."/>
            <person name="Satou Y."/>
            <person name="Campbell R.K."/>
            <person name="Chapman J."/>
            <person name="Degnan B."/>
            <person name="De Tomaso A."/>
            <person name="Davidson B."/>
            <person name="Di Gregorio A."/>
            <person name="Gelpke M."/>
            <person name="Goodstein D.M."/>
            <person name="Harafuji N."/>
            <person name="Hastings K.E."/>
            <person name="Ho I."/>
            <person name="Hotta K."/>
            <person name="Huang W."/>
            <person name="Kawashima T."/>
            <person name="Lemaire P."/>
            <person name="Martinez D."/>
            <person name="Meinertzhagen I.A."/>
            <person name="Necula S."/>
            <person name="Nonaka M."/>
            <person name="Putnam N."/>
            <person name="Rash S."/>
            <person name="Saiga H."/>
            <person name="Satake M."/>
            <person name="Terry A."/>
            <person name="Yamada L."/>
            <person name="Wang H.G."/>
            <person name="Awazu S."/>
            <person name="Azumi K."/>
            <person name="Boore J."/>
            <person name="Branno M."/>
            <person name="Chin-Bow S."/>
            <person name="DeSantis R."/>
            <person name="Doyle S."/>
            <person name="Francino P."/>
            <person name="Keys D.N."/>
            <person name="Haga S."/>
            <person name="Hayashi H."/>
            <person name="Hino K."/>
            <person name="Imai K.S."/>
            <person name="Inaba K."/>
            <person name="Kano S."/>
            <person name="Kobayashi K."/>
            <person name="Kobayashi M."/>
            <person name="Lee B.I."/>
            <person name="Makabe K.W."/>
            <person name="Manohar C."/>
            <person name="Matassi G."/>
            <person name="Medina M."/>
            <person name="Mochizuki Y."/>
            <person name="Mount S."/>
            <person name="Morishita T."/>
            <person name="Miura S."/>
            <person name="Nakayama A."/>
            <person name="Nishizaka S."/>
            <person name="Nomoto H."/>
            <person name="Ohta F."/>
            <person name="Oishi K."/>
            <person name="Rigoutsos I."/>
            <person name="Sano M."/>
            <person name="Sasaki A."/>
            <person name="Sasakura Y."/>
            <person name="Shoguchi E."/>
            <person name="Shin-i T."/>
            <person name="Spagnuolo A."/>
            <person name="Stainier D."/>
            <person name="Suzuki M.M."/>
            <person name="Tassy O."/>
            <person name="Takatori N."/>
            <person name="Tokuoka M."/>
            <person name="Yagi K."/>
            <person name="Yoshizaki F."/>
            <person name="Wada S."/>
            <person name="Zhang C."/>
            <person name="Hyatt P.D."/>
            <person name="Larimer F."/>
            <person name="Detter C."/>
            <person name="Doggett N."/>
            <person name="Glavina T."/>
            <person name="Hawkins T."/>
            <person name="Richardson P."/>
            <person name="Lucas S."/>
            <person name="Kohara Y."/>
            <person name="Levine M."/>
            <person name="Satoh N."/>
            <person name="Rokhsar D.S."/>
        </authorList>
    </citation>
    <scope>NUCLEOTIDE SEQUENCE [LARGE SCALE GENOMIC DNA]</scope>
</reference>
<dbReference type="EMBL" id="AB210586">
    <property type="protein sequence ID" value="BAE06591.1"/>
    <property type="molecule type" value="mRNA"/>
</dbReference>
<dbReference type="GO" id="GO:0051216">
    <property type="term" value="P:cartilage development"/>
    <property type="evidence" value="ECO:0007669"/>
    <property type="project" value="UniProtKB-KW"/>
</dbReference>
<evidence type="ECO:0000256" key="4">
    <source>
        <dbReference type="ARBA" id="ARBA00022525"/>
    </source>
</evidence>
<dbReference type="PANTHER" id="PTHR10494:SF16">
    <property type="entry name" value="NOGGIN-2-LIKE"/>
    <property type="match status" value="1"/>
</dbReference>
<dbReference type="GO" id="GO:0005615">
    <property type="term" value="C:extracellular space"/>
    <property type="evidence" value="ECO:0000318"/>
    <property type="project" value="GO_Central"/>
</dbReference>
<evidence type="ECO:0000256" key="3">
    <source>
        <dbReference type="ARBA" id="ARBA00022473"/>
    </source>
</evidence>
<evidence type="ECO:0000313" key="9">
    <source>
        <dbReference type="EMBL" id="BAE06591.1"/>
    </source>
</evidence>
<dbReference type="OMA" id="CMAERSC"/>
<feature type="chain" id="PRO_5010392909" evidence="8">
    <location>
        <begin position="27"/>
        <end position="219"/>
    </location>
</feature>
<keyword evidence="7" id="KW-1015">Disulfide bond</keyword>